<protein>
    <submittedName>
        <fullName evidence="1">Uncharacterized protein</fullName>
    </submittedName>
</protein>
<gene>
    <name evidence="1" type="ORF">ATM17_11200</name>
</gene>
<dbReference type="KEGG" id="smaz:LH19_08640"/>
<reference evidence="1 2" key="2">
    <citation type="journal article" date="2016" name="Genome Announc.">
        <title>Complete Genome Sequence of Sphingopyxis macrogoltabida Strain 203N (NBRC 111659), a Polyethylene Glycol Degrader.</title>
        <authorList>
            <person name="Ohtsubo Y."/>
            <person name="Nonoyama S."/>
            <person name="Nagata Y."/>
            <person name="Numata M."/>
            <person name="Tsuchikane K."/>
            <person name="Hosoyama A."/>
            <person name="Yamazoe A."/>
            <person name="Tsuda M."/>
            <person name="Fujita N."/>
            <person name="Kawai F."/>
        </authorList>
    </citation>
    <scope>NUCLEOTIDE SEQUENCE [LARGE SCALE GENOMIC DNA]</scope>
    <source>
        <strain evidence="1 2">203N</strain>
    </source>
</reference>
<sequence length="131" mass="14551">MTPLVAHAAPEPAFTPATLVISSTDGQSREVEVRSARQLRNAIQPCFRKIQCEEISVETCDRCFMTAEAVYGGYLVQSRLGPPGPLYDLIDDRPGRQNTATFSLSDLTTLFVDYLTDRKTIPLAWRDTGQI</sequence>
<evidence type="ECO:0000313" key="2">
    <source>
        <dbReference type="Proteomes" id="UP000076088"/>
    </source>
</evidence>
<reference evidence="2" key="1">
    <citation type="submission" date="2015-11" db="EMBL/GenBank/DDBJ databases">
        <title>Complete genome sequence of a polyethylene-glycol degrader Sphingopyxis macrogoltabida 203N (NBRC 111659).</title>
        <authorList>
            <person name="Yoshiyuki O."/>
            <person name="Shouta N."/>
            <person name="Nagata Y."/>
            <person name="Numata M."/>
            <person name="Tsuchikane K."/>
            <person name="Hosoyama A."/>
            <person name="Yamazoe A."/>
            <person name="Tsuda M."/>
            <person name="Fujita N."/>
            <person name="Kawai F."/>
        </authorList>
    </citation>
    <scope>NUCLEOTIDE SEQUENCE [LARGE SCALE GENOMIC DNA]</scope>
    <source>
        <strain evidence="2">203N</strain>
    </source>
</reference>
<organism evidence="1 2">
    <name type="scientific">Sphingopyxis macrogoltabida</name>
    <name type="common">Sphingomonas macrogoltabidus</name>
    <dbReference type="NCBI Taxonomy" id="33050"/>
    <lineage>
        <taxon>Bacteria</taxon>
        <taxon>Pseudomonadati</taxon>
        <taxon>Pseudomonadota</taxon>
        <taxon>Alphaproteobacteria</taxon>
        <taxon>Sphingomonadales</taxon>
        <taxon>Sphingomonadaceae</taxon>
        <taxon>Sphingopyxis</taxon>
    </lineage>
</organism>
<dbReference type="Proteomes" id="UP000076088">
    <property type="component" value="Chromosome"/>
</dbReference>
<evidence type="ECO:0000313" key="1">
    <source>
        <dbReference type="EMBL" id="AMU89596.1"/>
    </source>
</evidence>
<accession>A0AAC9FFI8</accession>
<proteinExistence type="predicted"/>
<dbReference type="RefSeq" id="WP_054727035.1">
    <property type="nucleotide sequence ID" value="NZ_CP013344.1"/>
</dbReference>
<dbReference type="EMBL" id="CP013344">
    <property type="protein sequence ID" value="AMU89596.1"/>
    <property type="molecule type" value="Genomic_DNA"/>
</dbReference>
<keyword evidence="2" id="KW-1185">Reference proteome</keyword>
<dbReference type="AlphaFoldDB" id="A0AAC9FFI8"/>
<name>A0AAC9FFI8_SPHMC</name>